<evidence type="ECO:0000313" key="1">
    <source>
        <dbReference type="EMBL" id="MBW4667160.1"/>
    </source>
</evidence>
<dbReference type="Proteomes" id="UP000729701">
    <property type="component" value="Unassembled WGS sequence"/>
</dbReference>
<gene>
    <name evidence="1" type="ORF">KME60_06860</name>
</gene>
<proteinExistence type="predicted"/>
<name>A0A951QJQ8_9CYAN</name>
<accession>A0A951QJQ8</accession>
<dbReference type="EMBL" id="JAHHGZ010000006">
    <property type="protein sequence ID" value="MBW4667160.1"/>
    <property type="molecule type" value="Genomic_DNA"/>
</dbReference>
<reference evidence="1" key="1">
    <citation type="submission" date="2021-05" db="EMBL/GenBank/DDBJ databases">
        <authorList>
            <person name="Pietrasiak N."/>
            <person name="Ward R."/>
            <person name="Stajich J.E."/>
            <person name="Kurbessoian T."/>
        </authorList>
    </citation>
    <scope>NUCLEOTIDE SEQUENCE</scope>
    <source>
        <strain evidence="1">GSE-NOS-MK-12-04C</strain>
    </source>
</reference>
<organism evidence="1 2">
    <name type="scientific">Cyanomargarita calcarea GSE-NOS-MK-12-04C</name>
    <dbReference type="NCBI Taxonomy" id="2839659"/>
    <lineage>
        <taxon>Bacteria</taxon>
        <taxon>Bacillati</taxon>
        <taxon>Cyanobacteriota</taxon>
        <taxon>Cyanophyceae</taxon>
        <taxon>Nostocales</taxon>
        <taxon>Cyanomargaritaceae</taxon>
        <taxon>Cyanomargarita</taxon>
    </lineage>
</organism>
<comment type="caution">
    <text evidence="1">The sequence shown here is derived from an EMBL/GenBank/DDBJ whole genome shotgun (WGS) entry which is preliminary data.</text>
</comment>
<reference evidence="1" key="2">
    <citation type="journal article" date="2022" name="Microbiol. Resour. Announc.">
        <title>Metagenome Sequencing to Explore Phylogenomics of Terrestrial Cyanobacteria.</title>
        <authorList>
            <person name="Ward R.D."/>
            <person name="Stajich J.E."/>
            <person name="Johansen J.R."/>
            <person name="Huntemann M."/>
            <person name="Clum A."/>
            <person name="Foster B."/>
            <person name="Foster B."/>
            <person name="Roux S."/>
            <person name="Palaniappan K."/>
            <person name="Varghese N."/>
            <person name="Mukherjee S."/>
            <person name="Reddy T.B.K."/>
            <person name="Daum C."/>
            <person name="Copeland A."/>
            <person name="Chen I.A."/>
            <person name="Ivanova N.N."/>
            <person name="Kyrpides N.C."/>
            <person name="Shapiro N."/>
            <person name="Eloe-Fadrosh E.A."/>
            <person name="Pietrasiak N."/>
        </authorList>
    </citation>
    <scope>NUCLEOTIDE SEQUENCE</scope>
    <source>
        <strain evidence="1">GSE-NOS-MK-12-04C</strain>
    </source>
</reference>
<evidence type="ECO:0000313" key="2">
    <source>
        <dbReference type="Proteomes" id="UP000729701"/>
    </source>
</evidence>
<dbReference type="AlphaFoldDB" id="A0A951QJQ8"/>
<sequence>MPNRQTSDPVSDSIGKLVRSLIVHIVLEINPKNLCLYKYLPIRSASSYAHFLWGMMHMRLVLSVLVRPDDMS</sequence>
<protein>
    <submittedName>
        <fullName evidence="1">Uncharacterized protein</fullName>
    </submittedName>
</protein>